<dbReference type="Proteomes" id="UP000619293">
    <property type="component" value="Unassembled WGS sequence"/>
</dbReference>
<evidence type="ECO:0000313" key="3">
    <source>
        <dbReference type="Proteomes" id="UP000619293"/>
    </source>
</evidence>
<dbReference type="EMBL" id="BONG01000007">
    <property type="protein sequence ID" value="GIF88131.1"/>
    <property type="molecule type" value="Genomic_DNA"/>
</dbReference>
<gene>
    <name evidence="2" type="ORF">Cch02nite_15750</name>
</gene>
<dbReference type="AlphaFoldDB" id="A0A8J3JND0"/>
<dbReference type="Gene3D" id="3.10.450.50">
    <property type="match status" value="1"/>
</dbReference>
<evidence type="ECO:0000259" key="1">
    <source>
        <dbReference type="Pfam" id="PF12680"/>
    </source>
</evidence>
<dbReference type="Pfam" id="PF12680">
    <property type="entry name" value="SnoaL_2"/>
    <property type="match status" value="1"/>
</dbReference>
<feature type="domain" description="SnoaL-like" evidence="1">
    <location>
        <begin position="26"/>
        <end position="120"/>
    </location>
</feature>
<comment type="caution">
    <text evidence="2">The sequence shown here is derived from an EMBL/GenBank/DDBJ whole genome shotgun (WGS) entry which is preliminary data.</text>
</comment>
<protein>
    <recommendedName>
        <fullName evidence="1">SnoaL-like domain-containing protein</fullName>
    </recommendedName>
</protein>
<reference evidence="2 3" key="1">
    <citation type="submission" date="2021-01" db="EMBL/GenBank/DDBJ databases">
        <title>Whole genome shotgun sequence of Catellatospora chokoriensis NBRC 107358.</title>
        <authorList>
            <person name="Komaki H."/>
            <person name="Tamura T."/>
        </authorList>
    </citation>
    <scope>NUCLEOTIDE SEQUENCE [LARGE SCALE GENOMIC DNA]</scope>
    <source>
        <strain evidence="2 3">NBRC 107358</strain>
    </source>
</reference>
<keyword evidence="3" id="KW-1185">Reference proteome</keyword>
<sequence>MSTPHEAFARLRQQWFLSDRPTLDPDLFTEDVVVEMPFAAPGHPDRIEGRAAFVAFAEAGRAALPVRFDQCLITAAHETADPDVIVVEYELGGTVTTTGARASAPFIGVLRARDGRIARWREYQHTLAIAEALAAA</sequence>
<organism evidence="2 3">
    <name type="scientific">Catellatospora chokoriensis</name>
    <dbReference type="NCBI Taxonomy" id="310353"/>
    <lineage>
        <taxon>Bacteria</taxon>
        <taxon>Bacillati</taxon>
        <taxon>Actinomycetota</taxon>
        <taxon>Actinomycetes</taxon>
        <taxon>Micromonosporales</taxon>
        <taxon>Micromonosporaceae</taxon>
        <taxon>Catellatospora</taxon>
    </lineage>
</organism>
<proteinExistence type="predicted"/>
<dbReference type="InterPro" id="IPR032710">
    <property type="entry name" value="NTF2-like_dom_sf"/>
</dbReference>
<evidence type="ECO:0000313" key="2">
    <source>
        <dbReference type="EMBL" id="GIF88131.1"/>
    </source>
</evidence>
<accession>A0A8J3JND0</accession>
<dbReference type="InterPro" id="IPR037401">
    <property type="entry name" value="SnoaL-like"/>
</dbReference>
<dbReference type="RefSeq" id="WP_191839913.1">
    <property type="nucleotide sequence ID" value="NZ_BAAALB010000020.1"/>
</dbReference>
<dbReference type="SUPFAM" id="SSF54427">
    <property type="entry name" value="NTF2-like"/>
    <property type="match status" value="1"/>
</dbReference>
<name>A0A8J3JND0_9ACTN</name>